<comment type="caution">
    <text evidence="2">The sequence shown here is derived from an EMBL/GenBank/DDBJ whole genome shotgun (WGS) entry which is preliminary data.</text>
</comment>
<evidence type="ECO:0000313" key="3">
    <source>
        <dbReference type="Proteomes" id="UP001501521"/>
    </source>
</evidence>
<keyword evidence="1" id="KW-0732">Signal</keyword>
<dbReference type="Proteomes" id="UP001501521">
    <property type="component" value="Unassembled WGS sequence"/>
</dbReference>
<keyword evidence="3" id="KW-1185">Reference proteome</keyword>
<proteinExistence type="predicted"/>
<organism evidence="2 3">
    <name type="scientific">Tessaracoccus lubricantis</name>
    <dbReference type="NCBI Taxonomy" id="545543"/>
    <lineage>
        <taxon>Bacteria</taxon>
        <taxon>Bacillati</taxon>
        <taxon>Actinomycetota</taxon>
        <taxon>Actinomycetes</taxon>
        <taxon>Propionibacteriales</taxon>
        <taxon>Propionibacteriaceae</taxon>
        <taxon>Tessaracoccus</taxon>
    </lineage>
</organism>
<dbReference type="EMBL" id="BAABLV010000031">
    <property type="protein sequence ID" value="GAA4901330.1"/>
    <property type="molecule type" value="Genomic_DNA"/>
</dbReference>
<dbReference type="RefSeq" id="WP_345582409.1">
    <property type="nucleotide sequence ID" value="NZ_BAABLV010000031.1"/>
</dbReference>
<gene>
    <name evidence="2" type="ORF">GCM10025789_20010</name>
</gene>
<feature type="signal peptide" evidence="1">
    <location>
        <begin position="1"/>
        <end position="16"/>
    </location>
</feature>
<protein>
    <submittedName>
        <fullName evidence="2">Uncharacterized protein</fullName>
    </submittedName>
</protein>
<feature type="chain" id="PRO_5045746288" evidence="1">
    <location>
        <begin position="17"/>
        <end position="147"/>
    </location>
</feature>
<evidence type="ECO:0000313" key="2">
    <source>
        <dbReference type="EMBL" id="GAA4901330.1"/>
    </source>
</evidence>
<reference evidence="3" key="1">
    <citation type="journal article" date="2019" name="Int. J. Syst. Evol. Microbiol.">
        <title>The Global Catalogue of Microorganisms (GCM) 10K type strain sequencing project: providing services to taxonomists for standard genome sequencing and annotation.</title>
        <authorList>
            <consortium name="The Broad Institute Genomics Platform"/>
            <consortium name="The Broad Institute Genome Sequencing Center for Infectious Disease"/>
            <person name="Wu L."/>
            <person name="Ma J."/>
        </authorList>
    </citation>
    <scope>NUCLEOTIDE SEQUENCE [LARGE SCALE GENOMIC DNA]</scope>
    <source>
        <strain evidence="3">JCM 19125</strain>
    </source>
</reference>
<accession>A0ABP9FH08</accession>
<evidence type="ECO:0000256" key="1">
    <source>
        <dbReference type="SAM" id="SignalP"/>
    </source>
</evidence>
<sequence>MSKIRLILTTASGVIAATTALLGALRDNPQISESIDGAVAKLKEATNSENPKLRFEAKLNAIDVAAEAVEETFPQAVEPNGWRRQAQALRMRGELAWNANSGKARRRAMKALNAETAEVLASVNERLMQFQATPTEVTDGPTAPSGS</sequence>
<name>A0ABP9FH08_9ACTN</name>